<dbReference type="AlphaFoldDB" id="H6BZ32"/>
<dbReference type="GeneID" id="20309598"/>
<organism evidence="5 6">
    <name type="scientific">Exophiala dermatitidis (strain ATCC 34100 / CBS 525.76 / NIH/UT8656)</name>
    <name type="common">Black yeast</name>
    <name type="synonym">Wangiella dermatitidis</name>
    <dbReference type="NCBI Taxonomy" id="858893"/>
    <lineage>
        <taxon>Eukaryota</taxon>
        <taxon>Fungi</taxon>
        <taxon>Dikarya</taxon>
        <taxon>Ascomycota</taxon>
        <taxon>Pezizomycotina</taxon>
        <taxon>Eurotiomycetes</taxon>
        <taxon>Chaetothyriomycetidae</taxon>
        <taxon>Chaetothyriales</taxon>
        <taxon>Herpotrichiellaceae</taxon>
        <taxon>Exophiala</taxon>
    </lineage>
</organism>
<sequence>MARRGRGGGAKRGPDLSWDDEEDDPATFNAARKPEPTFPDIEFPVPRPISPFEFSCVQSYLRFRGRAHNGPYYSVLDPSSLADPKTGKVIKRAGFDPFNDQEKYSAKYYKKKRTVPDLSGRDYELKYFPPELWPFLDPGRKHPLWKTTDYDFDAATSAPRKKRKRDIAIDVNEDEENDEANDTDVSDPLLSGTRRSTKAKKKRDDRKAGEKRGLDAEDEFSEEEIQPKPRKKKGNKGNKGSDDEDDEDDNADDKDNDDADDDDDDGSADDEPVDSEFSESDDGGADDYNAENYFDTGEGDDEDGFAFGGGRGGDDEGGYF</sequence>
<dbReference type="InParanoid" id="H6BZ32"/>
<evidence type="ECO:0000256" key="3">
    <source>
        <dbReference type="ARBA" id="ARBA00023242"/>
    </source>
</evidence>
<dbReference type="VEuPathDB" id="FungiDB:HMPREF1120_04959"/>
<evidence type="ECO:0000313" key="5">
    <source>
        <dbReference type="EMBL" id="EHY56895.1"/>
    </source>
</evidence>
<keyword evidence="6" id="KW-1185">Reference proteome</keyword>
<reference evidence="5" key="1">
    <citation type="submission" date="2011-07" db="EMBL/GenBank/DDBJ databases">
        <title>The Genome Sequence of Exophiala (Wangiella) dermatitidis NIH/UT8656.</title>
        <authorList>
            <consortium name="The Broad Institute Genome Sequencing Platform"/>
            <person name="Cuomo C."/>
            <person name="Wang Z."/>
            <person name="Hunicke-Smith S."/>
            <person name="Szanislo P.J."/>
            <person name="Earl A."/>
            <person name="Young S.K."/>
            <person name="Zeng Q."/>
            <person name="Gargeya S."/>
            <person name="Fitzgerald M."/>
            <person name="Haas B."/>
            <person name="Abouelleil A."/>
            <person name="Alvarado L."/>
            <person name="Arachchi H.M."/>
            <person name="Berlin A."/>
            <person name="Brown A."/>
            <person name="Chapman S.B."/>
            <person name="Chen Z."/>
            <person name="Dunbar C."/>
            <person name="Freedman E."/>
            <person name="Gearin G."/>
            <person name="Gellesch M."/>
            <person name="Goldberg J."/>
            <person name="Griggs A."/>
            <person name="Gujja S."/>
            <person name="Heiman D."/>
            <person name="Howarth C."/>
            <person name="Larson L."/>
            <person name="Lui A."/>
            <person name="MacDonald P.J.P."/>
            <person name="Montmayeur A."/>
            <person name="Murphy C."/>
            <person name="Neiman D."/>
            <person name="Pearson M."/>
            <person name="Priest M."/>
            <person name="Roberts A."/>
            <person name="Saif S."/>
            <person name="Shea T."/>
            <person name="Shenoy N."/>
            <person name="Sisk P."/>
            <person name="Stolte C."/>
            <person name="Sykes S."/>
            <person name="Wortman J."/>
            <person name="Nusbaum C."/>
            <person name="Birren B."/>
        </authorList>
    </citation>
    <scope>NUCLEOTIDE SEQUENCE</scope>
    <source>
        <strain evidence="5">NIH/UT8656</strain>
    </source>
</reference>
<dbReference type="eggNOG" id="ENOG502RZ0V">
    <property type="taxonomic scope" value="Eukaryota"/>
</dbReference>
<name>H6BZ32_EXODN</name>
<dbReference type="GO" id="GO:0000428">
    <property type="term" value="C:DNA-directed RNA polymerase complex"/>
    <property type="evidence" value="ECO:0007669"/>
    <property type="project" value="UniProtKB-KW"/>
</dbReference>
<proteinExistence type="inferred from homology"/>
<dbReference type="RefSeq" id="XP_009157356.1">
    <property type="nucleotide sequence ID" value="XM_009159108.1"/>
</dbReference>
<dbReference type="OMA" id="EWSSRPV"/>
<dbReference type="STRING" id="858893.H6BZ32"/>
<dbReference type="OrthoDB" id="5377312at2759"/>
<evidence type="ECO:0000313" key="6">
    <source>
        <dbReference type="Proteomes" id="UP000007304"/>
    </source>
</evidence>
<feature type="region of interest" description="Disordered" evidence="4">
    <location>
        <begin position="1"/>
        <end position="42"/>
    </location>
</feature>
<dbReference type="PIRSF" id="PIRSF000777">
    <property type="entry name" value="RNA_polIII_C31"/>
    <property type="match status" value="1"/>
</dbReference>
<keyword evidence="5" id="KW-0804">Transcription</keyword>
<feature type="compositionally biased region" description="Basic residues" evidence="4">
    <location>
        <begin position="195"/>
        <end position="204"/>
    </location>
</feature>
<feature type="compositionally biased region" description="Acidic residues" evidence="4">
    <location>
        <begin position="171"/>
        <end position="185"/>
    </location>
</feature>
<evidence type="ECO:0000256" key="4">
    <source>
        <dbReference type="SAM" id="MobiDB-lite"/>
    </source>
</evidence>
<feature type="compositionally biased region" description="Acidic residues" evidence="4">
    <location>
        <begin position="242"/>
        <end position="289"/>
    </location>
</feature>
<keyword evidence="3" id="KW-0539">Nucleus</keyword>
<dbReference type="GO" id="GO:0005634">
    <property type="term" value="C:nucleus"/>
    <property type="evidence" value="ECO:0007669"/>
    <property type="project" value="UniProtKB-SubCell"/>
</dbReference>
<evidence type="ECO:0000256" key="2">
    <source>
        <dbReference type="ARBA" id="ARBA00008352"/>
    </source>
</evidence>
<keyword evidence="5" id="KW-0240">DNA-directed RNA polymerase</keyword>
<feature type="compositionally biased region" description="Basic and acidic residues" evidence="4">
    <location>
        <begin position="205"/>
        <end position="215"/>
    </location>
</feature>
<gene>
    <name evidence="5" type="ORF">HMPREF1120_04959</name>
</gene>
<comment type="subcellular location">
    <subcellularLocation>
        <location evidence="1">Nucleus</location>
    </subcellularLocation>
</comment>
<dbReference type="InterPro" id="IPR024661">
    <property type="entry name" value="RNA_pol_III_Rpc31"/>
</dbReference>
<comment type="similarity">
    <text evidence="2">Belongs to the eukaryotic RPC7 RNA polymerase subunit family.</text>
</comment>
<evidence type="ECO:0000256" key="1">
    <source>
        <dbReference type="ARBA" id="ARBA00004123"/>
    </source>
</evidence>
<dbReference type="Proteomes" id="UP000007304">
    <property type="component" value="Unassembled WGS sequence"/>
</dbReference>
<dbReference type="EMBL" id="JH226133">
    <property type="protein sequence ID" value="EHY56895.1"/>
    <property type="molecule type" value="Genomic_DNA"/>
</dbReference>
<dbReference type="GO" id="GO:0006383">
    <property type="term" value="P:transcription by RNA polymerase III"/>
    <property type="evidence" value="ECO:0007669"/>
    <property type="project" value="InterPro"/>
</dbReference>
<accession>H6BZ32</accession>
<dbReference type="FunCoup" id="H6BZ32">
    <property type="interactions" value="67"/>
</dbReference>
<protein>
    <submittedName>
        <fullName evidence="5">DNA-directed RNA polymerase III subunit C31</fullName>
    </submittedName>
</protein>
<dbReference type="Pfam" id="PF11705">
    <property type="entry name" value="RNA_pol_3_Rpc31"/>
    <property type="match status" value="1"/>
</dbReference>
<feature type="region of interest" description="Disordered" evidence="4">
    <location>
        <begin position="150"/>
        <end position="320"/>
    </location>
</feature>
<dbReference type="HOGENOM" id="CLU_847298_0_0_1"/>